<dbReference type="Proteomes" id="UP001385951">
    <property type="component" value="Unassembled WGS sequence"/>
</dbReference>
<evidence type="ECO:0000313" key="3">
    <source>
        <dbReference type="Proteomes" id="UP001385951"/>
    </source>
</evidence>
<gene>
    <name evidence="2" type="ORF">QCA50_012941</name>
</gene>
<organism evidence="2 3">
    <name type="scientific">Cerrena zonata</name>
    <dbReference type="NCBI Taxonomy" id="2478898"/>
    <lineage>
        <taxon>Eukaryota</taxon>
        <taxon>Fungi</taxon>
        <taxon>Dikarya</taxon>
        <taxon>Basidiomycota</taxon>
        <taxon>Agaricomycotina</taxon>
        <taxon>Agaricomycetes</taxon>
        <taxon>Polyporales</taxon>
        <taxon>Cerrenaceae</taxon>
        <taxon>Cerrena</taxon>
    </lineage>
</organism>
<feature type="compositionally biased region" description="Low complexity" evidence="1">
    <location>
        <begin position="25"/>
        <end position="43"/>
    </location>
</feature>
<sequence>MSQWNNNQTPAADDFIIPDEETPVNTSANTTSTNKNTSSNNTNSSSNIFSQFNWGPKVDLSSTFTPFTNSSAFQENNTIRERQYTGGDTLDEPVWATLKRDLLQIVRRLAIVIWPMQLAQLALKQQQKFIDFASTNGINLPESIINNRRISVSHDDDDYDHLDTENNGGLASDDNVKQGNLDWDFTK</sequence>
<evidence type="ECO:0000313" key="2">
    <source>
        <dbReference type="EMBL" id="KAK7683965.1"/>
    </source>
</evidence>
<feature type="compositionally biased region" description="Polar residues" evidence="1">
    <location>
        <begin position="1"/>
        <end position="10"/>
    </location>
</feature>
<proteinExistence type="predicted"/>
<keyword evidence="3" id="KW-1185">Reference proteome</keyword>
<dbReference type="EMBL" id="JASBNA010000028">
    <property type="protein sequence ID" value="KAK7683965.1"/>
    <property type="molecule type" value="Genomic_DNA"/>
</dbReference>
<reference evidence="2 3" key="1">
    <citation type="submission" date="2022-09" db="EMBL/GenBank/DDBJ databases">
        <authorList>
            <person name="Palmer J.M."/>
        </authorList>
    </citation>
    <scope>NUCLEOTIDE SEQUENCE [LARGE SCALE GENOMIC DNA]</scope>
    <source>
        <strain evidence="2 3">DSM 7382</strain>
    </source>
</reference>
<comment type="caution">
    <text evidence="2">The sequence shown here is derived from an EMBL/GenBank/DDBJ whole genome shotgun (WGS) entry which is preliminary data.</text>
</comment>
<name>A0AAW0G4I8_9APHY</name>
<accession>A0AAW0G4I8</accession>
<evidence type="ECO:0000256" key="1">
    <source>
        <dbReference type="SAM" id="MobiDB-lite"/>
    </source>
</evidence>
<dbReference type="AlphaFoldDB" id="A0AAW0G4I8"/>
<feature type="region of interest" description="Disordered" evidence="1">
    <location>
        <begin position="1"/>
        <end position="43"/>
    </location>
</feature>
<protein>
    <submittedName>
        <fullName evidence="2">Uncharacterized protein</fullName>
    </submittedName>
</protein>